<dbReference type="Proteomes" id="UP000032304">
    <property type="component" value="Chromosome 10"/>
</dbReference>
<dbReference type="Gramene" id="KJB67725">
    <property type="protein sequence ID" value="KJB67725"/>
    <property type="gene ID" value="B456_010G206400"/>
</dbReference>
<protein>
    <submittedName>
        <fullName evidence="1">Uncharacterized protein</fullName>
    </submittedName>
</protein>
<dbReference type="EMBL" id="CM001749">
    <property type="protein sequence ID" value="KJB67725.1"/>
    <property type="molecule type" value="Genomic_DNA"/>
</dbReference>
<dbReference type="OMA" id="RSEGEMF"/>
<accession>A0A0D2VD09</accession>
<dbReference type="AlphaFoldDB" id="A0A0D2VD09"/>
<organism evidence="1 2">
    <name type="scientific">Gossypium raimondii</name>
    <name type="common">Peruvian cotton</name>
    <name type="synonym">Gossypium klotzschianum subsp. raimondii</name>
    <dbReference type="NCBI Taxonomy" id="29730"/>
    <lineage>
        <taxon>Eukaryota</taxon>
        <taxon>Viridiplantae</taxon>
        <taxon>Streptophyta</taxon>
        <taxon>Embryophyta</taxon>
        <taxon>Tracheophyta</taxon>
        <taxon>Spermatophyta</taxon>
        <taxon>Magnoliopsida</taxon>
        <taxon>eudicotyledons</taxon>
        <taxon>Gunneridae</taxon>
        <taxon>Pentapetalae</taxon>
        <taxon>rosids</taxon>
        <taxon>malvids</taxon>
        <taxon>Malvales</taxon>
        <taxon>Malvaceae</taxon>
        <taxon>Malvoideae</taxon>
        <taxon>Gossypium</taxon>
    </lineage>
</organism>
<sequence length="120" mass="13380">MHRACIIAVPIIWLNSQLNQFYCEVVFSTWPISSKVINATVSYTSSENLFMAMVGMHLSSVKFPIKDISATFCSPNLTSESLLRNIINKACDHSLAMMTNCLIFMKPVATRSEGEMFCCG</sequence>
<evidence type="ECO:0000313" key="2">
    <source>
        <dbReference type="Proteomes" id="UP000032304"/>
    </source>
</evidence>
<dbReference type="EMBL" id="CM001749">
    <property type="protein sequence ID" value="KJB67726.1"/>
    <property type="molecule type" value="Genomic_DNA"/>
</dbReference>
<reference evidence="1 2" key="1">
    <citation type="journal article" date="2012" name="Nature">
        <title>Repeated polyploidization of Gossypium genomes and the evolution of spinnable cotton fibres.</title>
        <authorList>
            <person name="Paterson A.H."/>
            <person name="Wendel J.F."/>
            <person name="Gundlach H."/>
            <person name="Guo H."/>
            <person name="Jenkins J."/>
            <person name="Jin D."/>
            <person name="Llewellyn D."/>
            <person name="Showmaker K.C."/>
            <person name="Shu S."/>
            <person name="Udall J."/>
            <person name="Yoo M.J."/>
            <person name="Byers R."/>
            <person name="Chen W."/>
            <person name="Doron-Faigenboim A."/>
            <person name="Duke M.V."/>
            <person name="Gong L."/>
            <person name="Grimwood J."/>
            <person name="Grover C."/>
            <person name="Grupp K."/>
            <person name="Hu G."/>
            <person name="Lee T.H."/>
            <person name="Li J."/>
            <person name="Lin L."/>
            <person name="Liu T."/>
            <person name="Marler B.S."/>
            <person name="Page J.T."/>
            <person name="Roberts A.W."/>
            <person name="Romanel E."/>
            <person name="Sanders W.S."/>
            <person name="Szadkowski E."/>
            <person name="Tan X."/>
            <person name="Tang H."/>
            <person name="Xu C."/>
            <person name="Wang J."/>
            <person name="Wang Z."/>
            <person name="Zhang D."/>
            <person name="Zhang L."/>
            <person name="Ashrafi H."/>
            <person name="Bedon F."/>
            <person name="Bowers J.E."/>
            <person name="Brubaker C.L."/>
            <person name="Chee P.W."/>
            <person name="Das S."/>
            <person name="Gingle A.R."/>
            <person name="Haigler C.H."/>
            <person name="Harker D."/>
            <person name="Hoffmann L.V."/>
            <person name="Hovav R."/>
            <person name="Jones D.C."/>
            <person name="Lemke C."/>
            <person name="Mansoor S."/>
            <person name="ur Rahman M."/>
            <person name="Rainville L.N."/>
            <person name="Rambani A."/>
            <person name="Reddy U.K."/>
            <person name="Rong J.K."/>
            <person name="Saranga Y."/>
            <person name="Scheffler B.E."/>
            <person name="Scheffler J.A."/>
            <person name="Stelly D.M."/>
            <person name="Triplett B.A."/>
            <person name="Van Deynze A."/>
            <person name="Vaslin M.F."/>
            <person name="Waghmare V.N."/>
            <person name="Walford S.A."/>
            <person name="Wright R.J."/>
            <person name="Zaki E.A."/>
            <person name="Zhang T."/>
            <person name="Dennis E.S."/>
            <person name="Mayer K.F."/>
            <person name="Peterson D.G."/>
            <person name="Rokhsar D.S."/>
            <person name="Wang X."/>
            <person name="Schmutz J."/>
        </authorList>
    </citation>
    <scope>NUCLEOTIDE SEQUENCE [LARGE SCALE GENOMIC DNA]</scope>
</reference>
<gene>
    <name evidence="1" type="ORF">B456_010G206400</name>
</gene>
<evidence type="ECO:0000313" key="1">
    <source>
        <dbReference type="EMBL" id="KJB67725.1"/>
    </source>
</evidence>
<dbReference type="Gramene" id="KJB67726">
    <property type="protein sequence ID" value="KJB67726"/>
    <property type="gene ID" value="B456_010G206400"/>
</dbReference>
<proteinExistence type="predicted"/>
<name>A0A0D2VD09_GOSRA</name>
<keyword evidence="2" id="KW-1185">Reference proteome</keyword>